<feature type="signal peptide" evidence="1">
    <location>
        <begin position="1"/>
        <end position="24"/>
    </location>
</feature>
<dbReference type="STRING" id="297318.BK138_09765"/>
<evidence type="ECO:0000313" key="2">
    <source>
        <dbReference type="EMBL" id="OMF58768.1"/>
    </source>
</evidence>
<evidence type="ECO:0008006" key="4">
    <source>
        <dbReference type="Google" id="ProtNLM"/>
    </source>
</evidence>
<dbReference type="Pfam" id="PF16800">
    <property type="entry name" value="Endopep_inhib"/>
    <property type="match status" value="1"/>
</dbReference>
<keyword evidence="3" id="KW-1185">Reference proteome</keyword>
<dbReference type="EMBL" id="MRTP01000001">
    <property type="protein sequence ID" value="OMF58768.1"/>
    <property type="molecule type" value="Genomic_DNA"/>
</dbReference>
<feature type="chain" id="PRO_5039355475" description="Copper amine oxidase-like N-terminal domain-containing protein" evidence="1">
    <location>
        <begin position="25"/>
        <end position="203"/>
    </location>
</feature>
<dbReference type="AlphaFoldDB" id="A0A1R1F3T1"/>
<dbReference type="InterPro" id="IPR031841">
    <property type="entry name" value="Endopep_inhib"/>
</dbReference>
<keyword evidence="1" id="KW-0732">Signal</keyword>
<organism evidence="2 3">
    <name type="scientific">Paenibacillus rhizosphaerae</name>
    <dbReference type="NCBI Taxonomy" id="297318"/>
    <lineage>
        <taxon>Bacteria</taxon>
        <taxon>Bacillati</taxon>
        <taxon>Bacillota</taxon>
        <taxon>Bacilli</taxon>
        <taxon>Bacillales</taxon>
        <taxon>Paenibacillaceae</taxon>
        <taxon>Paenibacillus</taxon>
    </lineage>
</organism>
<evidence type="ECO:0000313" key="3">
    <source>
        <dbReference type="Proteomes" id="UP000187172"/>
    </source>
</evidence>
<gene>
    <name evidence="2" type="ORF">BK138_09765</name>
</gene>
<sequence length="203" mass="22099">MKLNRKIGFTLATGLMGASLLAAAAGAAPAGSVTVPAQVPAQTVEKVVVTDATKISKLNHTSVTPLIIVAEKRYFYALGGGKGLGDTFKVDGREYRYLSDDIGTREKLMNYLKSVYTEKAAAYFVDKYFISHDGRLAQLNADGGNILEFDKATAKLLSMTDTQRVYKLSVPYPEHLQGPAYVTVKFEKVGQFWRVGTAPHAIF</sequence>
<dbReference type="InterPro" id="IPR053749">
    <property type="entry name" value="TA_system-associated_sf"/>
</dbReference>
<evidence type="ECO:0000256" key="1">
    <source>
        <dbReference type="SAM" id="SignalP"/>
    </source>
</evidence>
<protein>
    <recommendedName>
        <fullName evidence="4">Copper amine oxidase-like N-terminal domain-containing protein</fullName>
    </recommendedName>
</protein>
<accession>A0A1R1F3T1</accession>
<comment type="caution">
    <text evidence="2">The sequence shown here is derived from an EMBL/GenBank/DDBJ whole genome shotgun (WGS) entry which is preliminary data.</text>
</comment>
<dbReference type="Proteomes" id="UP000187172">
    <property type="component" value="Unassembled WGS sequence"/>
</dbReference>
<name>A0A1R1F3T1_9BACL</name>
<proteinExistence type="predicted"/>
<dbReference type="Gene3D" id="3.10.450.420">
    <property type="match status" value="1"/>
</dbReference>
<reference evidence="2 3" key="1">
    <citation type="submission" date="2016-11" db="EMBL/GenBank/DDBJ databases">
        <title>Paenibacillus species isolates.</title>
        <authorList>
            <person name="Beno S.M."/>
        </authorList>
    </citation>
    <scope>NUCLEOTIDE SEQUENCE [LARGE SCALE GENOMIC DNA]</scope>
    <source>
        <strain evidence="2 3">FSL R5-0378</strain>
    </source>
</reference>
<dbReference type="RefSeq" id="WP_076168846.1">
    <property type="nucleotide sequence ID" value="NZ_MRTP01000001.1"/>
</dbReference>